<dbReference type="HOGENOM" id="CLU_001645_9_1_1"/>
<dbReference type="PANTHER" id="PTHR19134">
    <property type="entry name" value="RECEPTOR-TYPE TYROSINE-PROTEIN PHOSPHATASE"/>
    <property type="match status" value="1"/>
</dbReference>
<sequence>MASETVPWYLKQSAQELVSKFRFIQHQEDLRLRDATLNPAKSRWSLGSSVDESNDDRNRYVNIMPYERNRVKLRTQAGNDYINASYVKVQVPGQSVRPGHYIATQGPTQNSWPQFWQMCYQQCTGSDIVIAMVTPLVEGGRQKCFEYWPHDAAAPLKIPRTQSSSCSASGPESSCTTFDVDLEVHFQCSERENDYTLSTLELAPADPAFPKKTVHHFYFDRWRDMSKPDEIVPILKLSRHAHSLNSSENPMVVHCSAGVGRTGTFITLDHLFHDTLDFTAAQPVQDYSHDLVEQIVLQLRTQRLKMVQMVDQFLFIYHAARYVFDLARTRDQ</sequence>
<dbReference type="STRING" id="559295.C5DD27"/>
<keyword evidence="10" id="KW-1185">Reference proteome</keyword>
<dbReference type="InParanoid" id="C5DD27"/>
<dbReference type="CDD" id="cd18533">
    <property type="entry name" value="PTP_fungal"/>
    <property type="match status" value="1"/>
</dbReference>
<dbReference type="PROSITE" id="PS50056">
    <property type="entry name" value="TYR_PHOSPHATASE_2"/>
    <property type="match status" value="1"/>
</dbReference>
<evidence type="ECO:0000313" key="10">
    <source>
        <dbReference type="Proteomes" id="UP000002036"/>
    </source>
</evidence>
<name>C5DD27_LACTC</name>
<dbReference type="GeneID" id="8290966"/>
<evidence type="ECO:0000256" key="6">
    <source>
        <dbReference type="ARBA" id="ARBA00022912"/>
    </source>
</evidence>
<comment type="similarity">
    <text evidence="2">Belongs to the protein-tyrosine phosphatase family. Non-receptor class subfamily.</text>
</comment>
<keyword evidence="5" id="KW-0378">Hydrolase</keyword>
<comment type="subcellular location">
    <subcellularLocation>
        <location evidence="1">Cytoplasm</location>
    </subcellularLocation>
</comment>
<dbReference type="SMART" id="SM00194">
    <property type="entry name" value="PTPc"/>
    <property type="match status" value="1"/>
</dbReference>
<dbReference type="Proteomes" id="UP000002036">
    <property type="component" value="Chromosome B"/>
</dbReference>
<keyword evidence="6" id="KW-0904">Protein phosphatase</keyword>
<organism evidence="9 10">
    <name type="scientific">Lachancea thermotolerans (strain ATCC 56472 / CBS 6340 / NRRL Y-8284)</name>
    <name type="common">Yeast</name>
    <name type="synonym">Kluyveromyces thermotolerans</name>
    <dbReference type="NCBI Taxonomy" id="559295"/>
    <lineage>
        <taxon>Eukaryota</taxon>
        <taxon>Fungi</taxon>
        <taxon>Dikarya</taxon>
        <taxon>Ascomycota</taxon>
        <taxon>Saccharomycotina</taxon>
        <taxon>Saccharomycetes</taxon>
        <taxon>Saccharomycetales</taxon>
        <taxon>Saccharomycetaceae</taxon>
        <taxon>Lachancea</taxon>
    </lineage>
</organism>
<feature type="domain" description="Tyrosine-protein phosphatase" evidence="7">
    <location>
        <begin position="17"/>
        <end position="323"/>
    </location>
</feature>
<dbReference type="InterPro" id="IPR000387">
    <property type="entry name" value="Tyr_Pase_dom"/>
</dbReference>
<dbReference type="Gene3D" id="3.90.190.10">
    <property type="entry name" value="Protein tyrosine phosphatase superfamily"/>
    <property type="match status" value="1"/>
</dbReference>
<reference evidence="9 10" key="1">
    <citation type="journal article" date="2009" name="Genome Res.">
        <title>Comparative genomics of protoploid Saccharomycetaceae.</title>
        <authorList>
            <consortium name="The Genolevures Consortium"/>
            <person name="Souciet J.-L."/>
            <person name="Dujon B."/>
            <person name="Gaillardin C."/>
            <person name="Johnston M."/>
            <person name="Baret P.V."/>
            <person name="Cliften P."/>
            <person name="Sherman D.J."/>
            <person name="Weissenbach J."/>
            <person name="Westhof E."/>
            <person name="Wincker P."/>
            <person name="Jubin C."/>
            <person name="Poulain J."/>
            <person name="Barbe V."/>
            <person name="Segurens B."/>
            <person name="Artiguenave F."/>
            <person name="Anthouard V."/>
            <person name="Vacherie B."/>
            <person name="Val M.-E."/>
            <person name="Fulton R.S."/>
            <person name="Minx P."/>
            <person name="Wilson R."/>
            <person name="Durrens P."/>
            <person name="Jean G."/>
            <person name="Marck C."/>
            <person name="Martin T."/>
            <person name="Nikolski M."/>
            <person name="Rolland T."/>
            <person name="Seret M.-L."/>
            <person name="Casaregola S."/>
            <person name="Despons L."/>
            <person name="Fairhead C."/>
            <person name="Fischer G."/>
            <person name="Lafontaine I."/>
            <person name="Leh V."/>
            <person name="Lemaire M."/>
            <person name="de Montigny J."/>
            <person name="Neuveglise C."/>
            <person name="Thierry A."/>
            <person name="Blanc-Lenfle I."/>
            <person name="Bleykasten C."/>
            <person name="Diffels J."/>
            <person name="Fritsch E."/>
            <person name="Frangeul L."/>
            <person name="Goeffon A."/>
            <person name="Jauniaux N."/>
            <person name="Kachouri-Lafond R."/>
            <person name="Payen C."/>
            <person name="Potier S."/>
            <person name="Pribylova L."/>
            <person name="Ozanne C."/>
            <person name="Richard G.-F."/>
            <person name="Sacerdot C."/>
            <person name="Straub M.-L."/>
            <person name="Talla E."/>
        </authorList>
    </citation>
    <scope>NUCLEOTIDE SEQUENCE [LARGE SCALE GENOMIC DNA]</scope>
    <source>
        <strain evidence="10">ATCC 56472 / CBS 6340 / NRRL Y-8284</strain>
    </source>
</reference>
<dbReference type="FunCoup" id="C5DD27">
    <property type="interactions" value="966"/>
</dbReference>
<dbReference type="PRINTS" id="PR00700">
    <property type="entry name" value="PRTYPHPHTASE"/>
</dbReference>
<dbReference type="eggNOG" id="KOG0789">
    <property type="taxonomic scope" value="Eukaryota"/>
</dbReference>
<dbReference type="SMART" id="SM00404">
    <property type="entry name" value="PTPc_motif"/>
    <property type="match status" value="1"/>
</dbReference>
<protein>
    <recommendedName>
        <fullName evidence="3">protein-tyrosine-phosphatase</fullName>
        <ecNumber evidence="3">3.1.3.48</ecNumber>
    </recommendedName>
</protein>
<dbReference type="PROSITE" id="PS50055">
    <property type="entry name" value="TYR_PHOSPHATASE_PTP"/>
    <property type="match status" value="1"/>
</dbReference>
<keyword evidence="4" id="KW-0963">Cytoplasm</keyword>
<dbReference type="RefSeq" id="XP_002552126.1">
    <property type="nucleotide sequence ID" value="XM_002552080.1"/>
</dbReference>
<evidence type="ECO:0000256" key="4">
    <source>
        <dbReference type="ARBA" id="ARBA00022490"/>
    </source>
</evidence>
<accession>C5DD27</accession>
<evidence type="ECO:0000259" key="8">
    <source>
        <dbReference type="PROSITE" id="PS50056"/>
    </source>
</evidence>
<evidence type="ECO:0000313" key="9">
    <source>
        <dbReference type="EMBL" id="CAR21688.1"/>
    </source>
</evidence>
<evidence type="ECO:0000256" key="5">
    <source>
        <dbReference type="ARBA" id="ARBA00022801"/>
    </source>
</evidence>
<dbReference type="EC" id="3.1.3.48" evidence="3"/>
<dbReference type="InterPro" id="IPR003595">
    <property type="entry name" value="Tyr_Pase_cat"/>
</dbReference>
<dbReference type="PANTHER" id="PTHR19134:SF449">
    <property type="entry name" value="TYROSINE-PROTEIN PHOSPHATASE 1"/>
    <property type="match status" value="1"/>
</dbReference>
<dbReference type="OrthoDB" id="10253954at2759"/>
<evidence type="ECO:0000256" key="1">
    <source>
        <dbReference type="ARBA" id="ARBA00004496"/>
    </source>
</evidence>
<proteinExistence type="inferred from homology"/>
<feature type="domain" description="Tyrosine specific protein phosphatases" evidence="8">
    <location>
        <begin position="229"/>
        <end position="314"/>
    </location>
</feature>
<evidence type="ECO:0000256" key="3">
    <source>
        <dbReference type="ARBA" id="ARBA00013064"/>
    </source>
</evidence>
<dbReference type="InterPro" id="IPR050348">
    <property type="entry name" value="Protein-Tyr_Phosphatase"/>
</dbReference>
<dbReference type="GO" id="GO:0004725">
    <property type="term" value="F:protein tyrosine phosphatase activity"/>
    <property type="evidence" value="ECO:0007669"/>
    <property type="project" value="UniProtKB-EC"/>
</dbReference>
<evidence type="ECO:0000256" key="2">
    <source>
        <dbReference type="ARBA" id="ARBA00009649"/>
    </source>
</evidence>
<dbReference type="InterPro" id="IPR016277">
    <property type="entry name" value="Ptp1"/>
</dbReference>
<dbReference type="OMA" id="WSIDKAP"/>
<dbReference type="InterPro" id="IPR000242">
    <property type="entry name" value="PTP_cat"/>
</dbReference>
<dbReference type="FunFam" id="3.90.190.10:FF:000115">
    <property type="entry name" value="Tyrosine-protein phosphatase 1"/>
    <property type="match status" value="1"/>
</dbReference>
<dbReference type="PROSITE" id="PS00383">
    <property type="entry name" value="TYR_PHOSPHATASE_1"/>
    <property type="match status" value="1"/>
</dbReference>
<dbReference type="Pfam" id="PF00102">
    <property type="entry name" value="Y_phosphatase"/>
    <property type="match status" value="1"/>
</dbReference>
<dbReference type="SUPFAM" id="SSF52799">
    <property type="entry name" value="(Phosphotyrosine protein) phosphatases II"/>
    <property type="match status" value="1"/>
</dbReference>
<evidence type="ECO:0000259" key="7">
    <source>
        <dbReference type="PROSITE" id="PS50055"/>
    </source>
</evidence>
<dbReference type="KEGG" id="lth:KLTH0B07788g"/>
<dbReference type="InterPro" id="IPR016130">
    <property type="entry name" value="Tyr_Pase_AS"/>
</dbReference>
<dbReference type="EMBL" id="CU928166">
    <property type="protein sequence ID" value="CAR21688.1"/>
    <property type="molecule type" value="Genomic_DNA"/>
</dbReference>
<dbReference type="AlphaFoldDB" id="C5DD27"/>
<gene>
    <name evidence="9" type="ordered locus">KLTH0B07788g</name>
</gene>
<dbReference type="PIRSF" id="PIRSF000938">
    <property type="entry name" value="PTPN1_yeast"/>
    <property type="match status" value="1"/>
</dbReference>
<dbReference type="InterPro" id="IPR029021">
    <property type="entry name" value="Prot-tyrosine_phosphatase-like"/>
</dbReference>
<dbReference type="GO" id="GO:0005737">
    <property type="term" value="C:cytoplasm"/>
    <property type="evidence" value="ECO:0007669"/>
    <property type="project" value="UniProtKB-SubCell"/>
</dbReference>